<protein>
    <submittedName>
        <fullName evidence="1">Uncharacterized protein</fullName>
    </submittedName>
</protein>
<organism evidence="1 2">
    <name type="scientific">Xylaria curta</name>
    <dbReference type="NCBI Taxonomy" id="42375"/>
    <lineage>
        <taxon>Eukaryota</taxon>
        <taxon>Fungi</taxon>
        <taxon>Dikarya</taxon>
        <taxon>Ascomycota</taxon>
        <taxon>Pezizomycotina</taxon>
        <taxon>Sordariomycetes</taxon>
        <taxon>Xylariomycetidae</taxon>
        <taxon>Xylariales</taxon>
        <taxon>Xylariaceae</taxon>
        <taxon>Xylaria</taxon>
    </lineage>
</organism>
<name>A0ACC1MHQ8_9PEZI</name>
<keyword evidence="2" id="KW-1185">Reference proteome</keyword>
<proteinExistence type="predicted"/>
<dbReference type="EMBL" id="JAPDGR010005162">
    <property type="protein sequence ID" value="KAJ2966325.1"/>
    <property type="molecule type" value="Genomic_DNA"/>
</dbReference>
<sequence length="119" mass="13068">MSGCVNCVWDRYRDELEEWAAASAHAEAALQAGSAQGPIVMGHVSAPKDIPAAASMNDDEGGGRTNWQTVEIAKSDRPKIAKDLWDDNLYTNVPIGIREFMKQEKRLKKKHEEEGTLGG</sequence>
<comment type="caution">
    <text evidence="1">The sequence shown here is derived from an EMBL/GenBank/DDBJ whole genome shotgun (WGS) entry which is preliminary data.</text>
</comment>
<reference evidence="1" key="1">
    <citation type="submission" date="2022-10" db="EMBL/GenBank/DDBJ databases">
        <title>Genome Sequence of Xylaria curta.</title>
        <authorList>
            <person name="Buettner E."/>
        </authorList>
    </citation>
    <scope>NUCLEOTIDE SEQUENCE</scope>
    <source>
        <strain evidence="1">Babe10</strain>
    </source>
</reference>
<dbReference type="Proteomes" id="UP001143856">
    <property type="component" value="Unassembled WGS sequence"/>
</dbReference>
<evidence type="ECO:0000313" key="1">
    <source>
        <dbReference type="EMBL" id="KAJ2966325.1"/>
    </source>
</evidence>
<accession>A0ACC1MHQ8</accession>
<evidence type="ECO:0000313" key="2">
    <source>
        <dbReference type="Proteomes" id="UP001143856"/>
    </source>
</evidence>
<gene>
    <name evidence="1" type="ORF">NUW58_g10686</name>
</gene>